<dbReference type="PANTHER" id="PTHR45707:SF81">
    <property type="entry name" value="PROTEIN KINASE DOMAIN-CONTAINING PROTEIN"/>
    <property type="match status" value="1"/>
</dbReference>
<dbReference type="PANTHER" id="PTHR45707">
    <property type="entry name" value="C2 CALCIUM/LIPID-BINDING PLANT PHOSPHORIBOSYLTRANSFERASE FAMILY PROTEIN"/>
    <property type="match status" value="1"/>
</dbReference>
<evidence type="ECO:0000313" key="2">
    <source>
        <dbReference type="Proteomes" id="UP000095767"/>
    </source>
</evidence>
<gene>
    <name evidence="1" type="ORF">BAE44_0020427</name>
</gene>
<sequence>LEDDQFQNEVTYLIGLRQKNIVQLVGYCAESRWEATRLNLVGSSGTLQTLVCPDSLINNNLGLSLKVAGAHLDTWHQNTLANGLISAKADIFSLAVIIIELMTGSRDYPPWGSEASSRHFIETAR</sequence>
<dbReference type="Gene3D" id="1.10.510.10">
    <property type="entry name" value="Transferase(Phosphotransferase) domain 1"/>
    <property type="match status" value="1"/>
</dbReference>
<organism evidence="1 2">
    <name type="scientific">Dichanthelium oligosanthes</name>
    <dbReference type="NCBI Taxonomy" id="888268"/>
    <lineage>
        <taxon>Eukaryota</taxon>
        <taxon>Viridiplantae</taxon>
        <taxon>Streptophyta</taxon>
        <taxon>Embryophyta</taxon>
        <taxon>Tracheophyta</taxon>
        <taxon>Spermatophyta</taxon>
        <taxon>Magnoliopsida</taxon>
        <taxon>Liliopsida</taxon>
        <taxon>Poales</taxon>
        <taxon>Poaceae</taxon>
        <taxon>PACMAD clade</taxon>
        <taxon>Panicoideae</taxon>
        <taxon>Panicodae</taxon>
        <taxon>Paniceae</taxon>
        <taxon>Dichantheliinae</taxon>
        <taxon>Dichanthelium</taxon>
    </lineage>
</organism>
<dbReference type="STRING" id="888268.A0A1E5V0I8"/>
<dbReference type="SUPFAM" id="SSF56112">
    <property type="entry name" value="Protein kinase-like (PK-like)"/>
    <property type="match status" value="1"/>
</dbReference>
<dbReference type="AlphaFoldDB" id="A0A1E5V0I8"/>
<protein>
    <recommendedName>
        <fullName evidence="3">Serine-threonine/tyrosine-protein kinase catalytic domain-containing protein</fullName>
    </recommendedName>
</protein>
<dbReference type="Proteomes" id="UP000095767">
    <property type="component" value="Unassembled WGS sequence"/>
</dbReference>
<feature type="non-terminal residue" evidence="1">
    <location>
        <position position="1"/>
    </location>
</feature>
<comment type="caution">
    <text evidence="1">The sequence shown here is derived from an EMBL/GenBank/DDBJ whole genome shotgun (WGS) entry which is preliminary data.</text>
</comment>
<dbReference type="EMBL" id="LWDX02056307">
    <property type="protein sequence ID" value="OEL18554.1"/>
    <property type="molecule type" value="Genomic_DNA"/>
</dbReference>
<accession>A0A1E5V0I8</accession>
<evidence type="ECO:0008006" key="3">
    <source>
        <dbReference type="Google" id="ProtNLM"/>
    </source>
</evidence>
<proteinExistence type="predicted"/>
<evidence type="ECO:0000313" key="1">
    <source>
        <dbReference type="EMBL" id="OEL18554.1"/>
    </source>
</evidence>
<dbReference type="InterPro" id="IPR011009">
    <property type="entry name" value="Kinase-like_dom_sf"/>
</dbReference>
<reference evidence="1 2" key="1">
    <citation type="submission" date="2016-09" db="EMBL/GenBank/DDBJ databases">
        <title>The draft genome of Dichanthelium oligosanthes: A C3 panicoid grass species.</title>
        <authorList>
            <person name="Studer A.J."/>
            <person name="Schnable J.C."/>
            <person name="Brutnell T.P."/>
        </authorList>
    </citation>
    <scope>NUCLEOTIDE SEQUENCE [LARGE SCALE GENOMIC DNA]</scope>
    <source>
        <strain evidence="2">cv. Kellogg 1175</strain>
        <tissue evidence="1">Leaf</tissue>
    </source>
</reference>
<keyword evidence="2" id="KW-1185">Reference proteome</keyword>
<name>A0A1E5V0I8_9POAL</name>